<proteinExistence type="predicted"/>
<feature type="chain" id="PRO_5028365395" description="Histidine phosphatase family protein" evidence="1">
    <location>
        <begin position="28"/>
        <end position="199"/>
    </location>
</feature>
<sequence length="199" mass="21418">MSYFTLIQRWSMRISLLLLLALPTARAAENDELIWEALRSGEGVALIRHALAPGGGDPASFDLNDCSTQRNLSDTGRAQAKGIGDLFKAAGMDEARLFSSQWCRCMETAELMAVGEVTPQPLLNSFFQQRALGPGRLAGLQEWLAEQTVTPGEPLVLVTHQVTITGLTGVFPSSGEIVVIQHPAAADSEIKVIGTLETD</sequence>
<dbReference type="Pfam" id="PF00300">
    <property type="entry name" value="His_Phos_1"/>
    <property type="match status" value="1"/>
</dbReference>
<dbReference type="EMBL" id="CACVAV010000261">
    <property type="protein sequence ID" value="CAA6816287.1"/>
    <property type="molecule type" value="Genomic_DNA"/>
</dbReference>
<feature type="signal peptide" evidence="1">
    <location>
        <begin position="1"/>
        <end position="27"/>
    </location>
</feature>
<protein>
    <recommendedName>
        <fullName evidence="3">Histidine phosphatase family protein</fullName>
    </recommendedName>
</protein>
<evidence type="ECO:0008006" key="3">
    <source>
        <dbReference type="Google" id="ProtNLM"/>
    </source>
</evidence>
<keyword evidence="1" id="KW-0732">Signal</keyword>
<reference evidence="2" key="1">
    <citation type="submission" date="2020-01" db="EMBL/GenBank/DDBJ databases">
        <authorList>
            <person name="Meier V. D."/>
            <person name="Meier V D."/>
        </authorList>
    </citation>
    <scope>NUCLEOTIDE SEQUENCE</scope>
    <source>
        <strain evidence="2">HLG_WM_MAG_08</strain>
    </source>
</reference>
<evidence type="ECO:0000256" key="1">
    <source>
        <dbReference type="SAM" id="SignalP"/>
    </source>
</evidence>
<dbReference type="SUPFAM" id="SSF53254">
    <property type="entry name" value="Phosphoglycerate mutase-like"/>
    <property type="match status" value="1"/>
</dbReference>
<dbReference type="InterPro" id="IPR029033">
    <property type="entry name" value="His_PPase_superfam"/>
</dbReference>
<gene>
    <name evidence="2" type="ORF">HELGO_WM45995</name>
</gene>
<dbReference type="AlphaFoldDB" id="A0A6S6TDJ1"/>
<accession>A0A6S6TDJ1</accession>
<organism evidence="2">
    <name type="scientific">uncultured Thiotrichaceae bacterium</name>
    <dbReference type="NCBI Taxonomy" id="298394"/>
    <lineage>
        <taxon>Bacteria</taxon>
        <taxon>Pseudomonadati</taxon>
        <taxon>Pseudomonadota</taxon>
        <taxon>Gammaproteobacteria</taxon>
        <taxon>Thiotrichales</taxon>
        <taxon>Thiotrichaceae</taxon>
        <taxon>environmental samples</taxon>
    </lineage>
</organism>
<evidence type="ECO:0000313" key="2">
    <source>
        <dbReference type="EMBL" id="CAA6816287.1"/>
    </source>
</evidence>
<dbReference type="CDD" id="cd07067">
    <property type="entry name" value="HP_PGM_like"/>
    <property type="match status" value="1"/>
</dbReference>
<name>A0A6S6TDJ1_9GAMM</name>
<dbReference type="InterPro" id="IPR013078">
    <property type="entry name" value="His_Pase_superF_clade-1"/>
</dbReference>
<dbReference type="Gene3D" id="3.40.50.1240">
    <property type="entry name" value="Phosphoglycerate mutase-like"/>
    <property type="match status" value="1"/>
</dbReference>